<dbReference type="GO" id="GO:0016020">
    <property type="term" value="C:membrane"/>
    <property type="evidence" value="ECO:0007669"/>
    <property type="project" value="TreeGrafter"/>
</dbReference>
<reference evidence="5" key="1">
    <citation type="submission" date="2022-11" db="UniProtKB">
        <authorList>
            <consortium name="WormBaseParasite"/>
        </authorList>
    </citation>
    <scope>IDENTIFICATION</scope>
</reference>
<organism evidence="4 5">
    <name type="scientific">Acrobeloides nanus</name>
    <dbReference type="NCBI Taxonomy" id="290746"/>
    <lineage>
        <taxon>Eukaryota</taxon>
        <taxon>Metazoa</taxon>
        <taxon>Ecdysozoa</taxon>
        <taxon>Nematoda</taxon>
        <taxon>Chromadorea</taxon>
        <taxon>Rhabditida</taxon>
        <taxon>Tylenchina</taxon>
        <taxon>Cephalobomorpha</taxon>
        <taxon>Cephaloboidea</taxon>
        <taxon>Cephalobidae</taxon>
        <taxon>Acrobeloides</taxon>
    </lineage>
</organism>
<dbReference type="WBParaSite" id="ACRNAN_scaffold3773.g19615.t1">
    <property type="protein sequence ID" value="ACRNAN_scaffold3773.g19615.t1"/>
    <property type="gene ID" value="ACRNAN_scaffold3773.g19615"/>
</dbReference>
<dbReference type="PANTHER" id="PTHR45820:SF4">
    <property type="entry name" value="ZINC TRANSPORTER 63C, ISOFORM F"/>
    <property type="match status" value="1"/>
</dbReference>
<keyword evidence="3" id="KW-0812">Transmembrane</keyword>
<evidence type="ECO:0000256" key="1">
    <source>
        <dbReference type="ARBA" id="ARBA00008873"/>
    </source>
</evidence>
<dbReference type="Proteomes" id="UP000887540">
    <property type="component" value="Unplaced"/>
</dbReference>
<keyword evidence="3" id="KW-0472">Membrane</keyword>
<feature type="transmembrane region" description="Helical" evidence="3">
    <location>
        <begin position="44"/>
        <end position="63"/>
    </location>
</feature>
<keyword evidence="2" id="KW-0862">Zinc</keyword>
<dbReference type="AlphaFoldDB" id="A0A914DU32"/>
<evidence type="ECO:0000256" key="3">
    <source>
        <dbReference type="SAM" id="Phobius"/>
    </source>
</evidence>
<feature type="transmembrane region" description="Helical" evidence="3">
    <location>
        <begin position="12"/>
        <end position="32"/>
    </location>
</feature>
<feature type="transmembrane region" description="Helical" evidence="3">
    <location>
        <begin position="75"/>
        <end position="99"/>
    </location>
</feature>
<dbReference type="GO" id="GO:0006882">
    <property type="term" value="P:intracellular zinc ion homeostasis"/>
    <property type="evidence" value="ECO:0007669"/>
    <property type="project" value="TreeGrafter"/>
</dbReference>
<protein>
    <submittedName>
        <fullName evidence="5">Uncharacterized protein</fullName>
    </submittedName>
</protein>
<name>A0A914DU32_9BILA</name>
<comment type="similarity">
    <text evidence="1">Belongs to the cation diffusion facilitator (CDF) transporter (TC 2.A.4) family. SLC30A subfamily.</text>
</comment>
<proteinExistence type="inferred from homology"/>
<keyword evidence="3" id="KW-1133">Transmembrane helix</keyword>
<sequence length="274" mass="32266">MDNSLPGLQLFLRLAALVTFEALIFVNSTHALEMLFCPESHMHFSKLVVATVILDILIKSLLLTTKQVDDLFLKFYQQIILHFLTSTIFLIVTVLNFIFSQENNHHNMTLIDQENNHNMTRTDQENNLYMTMIDPYLTLFIAFTLSLIMIPTASNYMPYIFGDTPKDFDIDQFKEDIAKKYENVRCLHIHVFRKWLDRFDIFMHISIRNDMNHEKWMEAMQAELQKIQQEIRSVLKKAGAEKVTIQPHFLQSNLNWSTCINKECELKQLSCCKY</sequence>
<dbReference type="PANTHER" id="PTHR45820">
    <property type="entry name" value="FI23527P1"/>
    <property type="match status" value="1"/>
</dbReference>
<feature type="transmembrane region" description="Helical" evidence="3">
    <location>
        <begin position="128"/>
        <end position="150"/>
    </location>
</feature>
<accession>A0A914DU32</accession>
<dbReference type="GO" id="GO:0005385">
    <property type="term" value="F:zinc ion transmembrane transporter activity"/>
    <property type="evidence" value="ECO:0007669"/>
    <property type="project" value="TreeGrafter"/>
</dbReference>
<keyword evidence="4" id="KW-1185">Reference proteome</keyword>
<evidence type="ECO:0000313" key="5">
    <source>
        <dbReference type="WBParaSite" id="ACRNAN_scaffold3773.g19615.t1"/>
    </source>
</evidence>
<evidence type="ECO:0000313" key="4">
    <source>
        <dbReference type="Proteomes" id="UP000887540"/>
    </source>
</evidence>
<evidence type="ECO:0000256" key="2">
    <source>
        <dbReference type="ARBA" id="ARBA00022833"/>
    </source>
</evidence>